<dbReference type="OrthoDB" id="9805760at2"/>
<dbReference type="NCBIfam" id="TIGR02145">
    <property type="entry name" value="Fib_succ_major"/>
    <property type="match status" value="1"/>
</dbReference>
<dbReference type="InterPro" id="IPR011871">
    <property type="entry name" value="Fib_succ_major"/>
</dbReference>
<feature type="signal peptide" evidence="1">
    <location>
        <begin position="1"/>
        <end position="28"/>
    </location>
</feature>
<sequence precursor="true">MNLILTTNKSLISIATLILICIAKPFFAQSTENHNQPNILKDSRDGKRYKVMRIGNQIWMTENLAYKTPEGCWPYLDDRQYVSEHGFLYNWETAKEACPDGWELPTKADFNQLLFLIARDNKNPSKEIIQGGCSGFEAIQSGWRTENGQYVDLDYSGNYWTRSKSFRGQAWLLFIGKNGRKSYIDFADKRFGMSVRCIKK</sequence>
<dbReference type="Proteomes" id="UP000064893">
    <property type="component" value="Chromosome"/>
</dbReference>
<evidence type="ECO:0000259" key="2">
    <source>
        <dbReference type="Pfam" id="PF09603"/>
    </source>
</evidence>
<name>A0A0S2HZM6_9BACT</name>
<dbReference type="EMBL" id="CP013118">
    <property type="protein sequence ID" value="ALO15519.1"/>
    <property type="molecule type" value="Genomic_DNA"/>
</dbReference>
<keyword evidence="1" id="KW-0732">Signal</keyword>
<keyword evidence="4" id="KW-1185">Reference proteome</keyword>
<accession>A0A0S2HZM6</accession>
<protein>
    <recommendedName>
        <fullName evidence="2">Fibrobacter succinogenes major paralogous domain-containing protein</fullName>
    </recommendedName>
</protein>
<feature type="chain" id="PRO_5006599401" description="Fibrobacter succinogenes major paralogous domain-containing protein" evidence="1">
    <location>
        <begin position="29"/>
        <end position="200"/>
    </location>
</feature>
<reference evidence="3 4" key="1">
    <citation type="submission" date="2015-11" db="EMBL/GenBank/DDBJ databases">
        <title>Description and complete genome sequence of a novel strain predominating in hypersaline microbial mats and representing a new family of the Bacteriodetes phylum.</title>
        <authorList>
            <person name="Spring S."/>
            <person name="Bunk B."/>
            <person name="Sproer C."/>
            <person name="Klenk H.-P."/>
        </authorList>
    </citation>
    <scope>NUCLEOTIDE SEQUENCE [LARGE SCALE GENOMIC DNA]</scope>
    <source>
        <strain evidence="3 4">L21-Spi-D4</strain>
    </source>
</reference>
<evidence type="ECO:0000256" key="1">
    <source>
        <dbReference type="SAM" id="SignalP"/>
    </source>
</evidence>
<organism evidence="3 4">
    <name type="scientific">Salinivirga cyanobacteriivorans</name>
    <dbReference type="NCBI Taxonomy" id="1307839"/>
    <lineage>
        <taxon>Bacteria</taxon>
        <taxon>Pseudomonadati</taxon>
        <taxon>Bacteroidota</taxon>
        <taxon>Bacteroidia</taxon>
        <taxon>Bacteroidales</taxon>
        <taxon>Salinivirgaceae</taxon>
        <taxon>Salinivirga</taxon>
    </lineage>
</organism>
<proteinExistence type="predicted"/>
<evidence type="ECO:0000313" key="4">
    <source>
        <dbReference type="Proteomes" id="UP000064893"/>
    </source>
</evidence>
<evidence type="ECO:0000313" key="3">
    <source>
        <dbReference type="EMBL" id="ALO15519.1"/>
    </source>
</evidence>
<gene>
    <name evidence="3" type="ORF">L21SP5_01879</name>
</gene>
<feature type="domain" description="Fibrobacter succinogenes major paralogous" evidence="2">
    <location>
        <begin position="52"/>
        <end position="199"/>
    </location>
</feature>
<dbReference type="KEGG" id="blq:L21SP5_01879"/>
<dbReference type="RefSeq" id="WP_057952974.1">
    <property type="nucleotide sequence ID" value="NZ_CP013118.1"/>
</dbReference>
<dbReference type="AlphaFoldDB" id="A0A0S2HZM6"/>
<dbReference type="STRING" id="1307839.L21SP5_01879"/>
<dbReference type="Pfam" id="PF09603">
    <property type="entry name" value="Fib_succ_major"/>
    <property type="match status" value="1"/>
</dbReference>